<protein>
    <recommendedName>
        <fullName evidence="3">Glycosyltransferase 2-like domain-containing protein</fullName>
    </recommendedName>
</protein>
<dbReference type="AlphaFoldDB" id="A0A1E3VQT0"/>
<evidence type="ECO:0008006" key="3">
    <source>
        <dbReference type="Google" id="ProtNLM"/>
    </source>
</evidence>
<reference evidence="1 2" key="1">
    <citation type="journal article" date="2016" name="Environ. Microbiol.">
        <title>New Methyloceanibacter diversity from North Sea sediments includes methanotroph containing solely the soluble methane monooxygenase.</title>
        <authorList>
            <person name="Vekeman B."/>
            <person name="Kerckhof F.M."/>
            <person name="Cremers G."/>
            <person name="de Vos P."/>
            <person name="Vandamme P."/>
            <person name="Boon N."/>
            <person name="Op den Camp H.J."/>
            <person name="Heylen K."/>
        </authorList>
    </citation>
    <scope>NUCLEOTIDE SEQUENCE [LARGE SCALE GENOMIC DNA]</scope>
    <source>
        <strain evidence="1 2">R-67176</strain>
    </source>
</reference>
<evidence type="ECO:0000313" key="1">
    <source>
        <dbReference type="EMBL" id="ODR95888.1"/>
    </source>
</evidence>
<accession>A0A1E3VQT0</accession>
<dbReference type="EMBL" id="LPWE01000010">
    <property type="protein sequence ID" value="ODR95888.1"/>
    <property type="molecule type" value="Genomic_DNA"/>
</dbReference>
<dbReference type="RefSeq" id="WP_069444079.1">
    <property type="nucleotide sequence ID" value="NZ_LPWE01000010.1"/>
</dbReference>
<evidence type="ECO:0000313" key="2">
    <source>
        <dbReference type="Proteomes" id="UP000094172"/>
    </source>
</evidence>
<dbReference type="InterPro" id="IPR029044">
    <property type="entry name" value="Nucleotide-diphossugar_trans"/>
</dbReference>
<comment type="caution">
    <text evidence="1">The sequence shown here is derived from an EMBL/GenBank/DDBJ whole genome shotgun (WGS) entry which is preliminary data.</text>
</comment>
<organism evidence="1 2">
    <name type="scientific">Methyloceanibacter stevinii</name>
    <dbReference type="NCBI Taxonomy" id="1774970"/>
    <lineage>
        <taxon>Bacteria</taxon>
        <taxon>Pseudomonadati</taxon>
        <taxon>Pseudomonadota</taxon>
        <taxon>Alphaproteobacteria</taxon>
        <taxon>Hyphomicrobiales</taxon>
        <taxon>Hyphomicrobiaceae</taxon>
        <taxon>Methyloceanibacter</taxon>
    </lineage>
</organism>
<keyword evidence="2" id="KW-1185">Reference proteome</keyword>
<sequence length="300" mass="33682">MAPGKRTELSAITAEWLLRNLQRVPKLLSWLITGQFHRAFSATKPYLQRLFRAGWRSSPPLAGVKTEQPEAREEETSIELVDASEVGRIGSEDASDITVIMPCIDAKAGGDTAKLLASRAGVACRIIVVMDGDRQGFVKTLNQTAERISSRYLVYVAQDAYPGRRWLRDAYDALEKTNKGLLGFNDGKWKGRIAAFGMVRVDWARHIYGGPVFCPAYKSHFADTELTVIARALDAYLYDADCVLVEYDPDKEAKRADLEDRDLFKRRFATGFDGKVSLKPLIELAEEYKVSKFRTATRHP</sequence>
<dbReference type="Proteomes" id="UP000094172">
    <property type="component" value="Unassembled WGS sequence"/>
</dbReference>
<name>A0A1E3VQT0_9HYPH</name>
<gene>
    <name evidence="1" type="ORF">AUC70_03250</name>
</gene>
<dbReference type="SUPFAM" id="SSF53448">
    <property type="entry name" value="Nucleotide-diphospho-sugar transferases"/>
    <property type="match status" value="1"/>
</dbReference>
<proteinExistence type="predicted"/>